<dbReference type="Gene3D" id="2.40.10.10">
    <property type="entry name" value="Trypsin-like serine proteases"/>
    <property type="match status" value="1"/>
</dbReference>
<dbReference type="InterPro" id="IPR009003">
    <property type="entry name" value="Peptidase_S1_PA"/>
</dbReference>
<dbReference type="AlphaFoldDB" id="A0A4Y2MJ92"/>
<name>A0A4Y2MJ92_ARAVE</name>
<sequence length="59" mass="6630">GDAGSIAAAKLGNFWFILGIRSFDVKSKCKTASNMHIYARMFEYVPWMVSIVKDLSIPF</sequence>
<reference evidence="1 2" key="1">
    <citation type="journal article" date="2019" name="Sci. Rep.">
        <title>Orb-weaving spider Araneus ventricosus genome elucidates the spidroin gene catalogue.</title>
        <authorList>
            <person name="Kono N."/>
            <person name="Nakamura H."/>
            <person name="Ohtoshi R."/>
            <person name="Moran D.A.P."/>
            <person name="Shinohara A."/>
            <person name="Yoshida Y."/>
            <person name="Fujiwara M."/>
            <person name="Mori M."/>
            <person name="Tomita M."/>
            <person name="Arakawa K."/>
        </authorList>
    </citation>
    <scope>NUCLEOTIDE SEQUENCE [LARGE SCALE GENOMIC DNA]</scope>
</reference>
<feature type="non-terminal residue" evidence="1">
    <location>
        <position position="1"/>
    </location>
</feature>
<keyword evidence="2" id="KW-1185">Reference proteome</keyword>
<dbReference type="Proteomes" id="UP000499080">
    <property type="component" value="Unassembled WGS sequence"/>
</dbReference>
<organism evidence="1 2">
    <name type="scientific">Araneus ventricosus</name>
    <name type="common">Orbweaver spider</name>
    <name type="synonym">Epeira ventricosa</name>
    <dbReference type="NCBI Taxonomy" id="182803"/>
    <lineage>
        <taxon>Eukaryota</taxon>
        <taxon>Metazoa</taxon>
        <taxon>Ecdysozoa</taxon>
        <taxon>Arthropoda</taxon>
        <taxon>Chelicerata</taxon>
        <taxon>Arachnida</taxon>
        <taxon>Araneae</taxon>
        <taxon>Araneomorphae</taxon>
        <taxon>Entelegynae</taxon>
        <taxon>Araneoidea</taxon>
        <taxon>Araneidae</taxon>
        <taxon>Araneus</taxon>
    </lineage>
</organism>
<evidence type="ECO:0000313" key="2">
    <source>
        <dbReference type="Proteomes" id="UP000499080"/>
    </source>
</evidence>
<dbReference type="EMBL" id="BGPR01007274">
    <property type="protein sequence ID" value="GBN25686.1"/>
    <property type="molecule type" value="Genomic_DNA"/>
</dbReference>
<accession>A0A4Y2MJ92</accession>
<dbReference type="InterPro" id="IPR043504">
    <property type="entry name" value="Peptidase_S1_PA_chymotrypsin"/>
</dbReference>
<comment type="caution">
    <text evidence="1">The sequence shown here is derived from an EMBL/GenBank/DDBJ whole genome shotgun (WGS) entry which is preliminary data.</text>
</comment>
<evidence type="ECO:0008006" key="3">
    <source>
        <dbReference type="Google" id="ProtNLM"/>
    </source>
</evidence>
<protein>
    <recommendedName>
        <fullName evidence="3">Peptidase S1 domain-containing protein</fullName>
    </recommendedName>
</protein>
<proteinExistence type="predicted"/>
<evidence type="ECO:0000313" key="1">
    <source>
        <dbReference type="EMBL" id="GBN25686.1"/>
    </source>
</evidence>
<dbReference type="SUPFAM" id="SSF50494">
    <property type="entry name" value="Trypsin-like serine proteases"/>
    <property type="match status" value="1"/>
</dbReference>
<gene>
    <name evidence="1" type="ORF">AVEN_74582_1</name>
</gene>